<dbReference type="SUPFAM" id="SSF51735">
    <property type="entry name" value="NAD(P)-binding Rossmann-fold domains"/>
    <property type="match status" value="1"/>
</dbReference>
<accession>W7BE25</accession>
<dbReference type="EMBL" id="AOCG01000002">
    <property type="protein sequence ID" value="EUJ21386.1"/>
    <property type="molecule type" value="Genomic_DNA"/>
</dbReference>
<evidence type="ECO:0000313" key="2">
    <source>
        <dbReference type="Proteomes" id="UP000019246"/>
    </source>
</evidence>
<dbReference type="STRING" id="1265818.MAQA_01497"/>
<dbReference type="AlphaFoldDB" id="W7BE25"/>
<sequence>MTNYTLITGASSGIGKAFSAYYAKNKENLVLIARSKEILQTMKAEYEKKV</sequence>
<gene>
    <name evidence="1" type="ORF">MAQA_01497</name>
</gene>
<reference evidence="1 2" key="1">
    <citation type="journal article" date="2014" name="Int. J. Syst. Evol. Microbiol.">
        <title>Listeria floridensis sp. nov., Listeria aquatica sp. nov., Listeria cornellensis sp. nov., Listeria riparia sp. nov. and Listeria grandensis sp. nov., from agricultural and natural environments.</title>
        <authorList>
            <person name="den Bakker H.C."/>
            <person name="Warchocki S."/>
            <person name="Wright E.M."/>
            <person name="Allred A.F."/>
            <person name="Ahlstrom C."/>
            <person name="Manuel C.S."/>
            <person name="Stasiewicz M.J."/>
            <person name="Burrell A."/>
            <person name="Roof S."/>
            <person name="Strawn L."/>
            <person name="Fortes E.D."/>
            <person name="Nightingale K.K."/>
            <person name="Kephart D."/>
            <person name="Wiedmann M."/>
        </authorList>
    </citation>
    <scope>NUCLEOTIDE SEQUENCE [LARGE SCALE GENOMIC DNA]</scope>
    <source>
        <strain evidence="1 2">FSL S10-1188</strain>
    </source>
</reference>
<dbReference type="Gene3D" id="3.40.50.720">
    <property type="entry name" value="NAD(P)-binding Rossmann-like Domain"/>
    <property type="match status" value="1"/>
</dbReference>
<proteinExistence type="predicted"/>
<dbReference type="Proteomes" id="UP000019246">
    <property type="component" value="Unassembled WGS sequence"/>
</dbReference>
<organism evidence="1 2">
    <name type="scientific">Listeria aquatica FSL S10-1188</name>
    <dbReference type="NCBI Taxonomy" id="1265818"/>
    <lineage>
        <taxon>Bacteria</taxon>
        <taxon>Bacillati</taxon>
        <taxon>Bacillota</taxon>
        <taxon>Bacilli</taxon>
        <taxon>Bacillales</taxon>
        <taxon>Listeriaceae</taxon>
        <taxon>Listeria</taxon>
    </lineage>
</organism>
<name>W7BE25_9LIST</name>
<comment type="caution">
    <text evidence="1">The sequence shown here is derived from an EMBL/GenBank/DDBJ whole genome shotgun (WGS) entry which is preliminary data.</text>
</comment>
<evidence type="ECO:0000313" key="1">
    <source>
        <dbReference type="EMBL" id="EUJ21386.1"/>
    </source>
</evidence>
<dbReference type="Pfam" id="PF00106">
    <property type="entry name" value="adh_short"/>
    <property type="match status" value="1"/>
</dbReference>
<dbReference type="InterPro" id="IPR002347">
    <property type="entry name" value="SDR_fam"/>
</dbReference>
<dbReference type="RefSeq" id="WP_206537502.1">
    <property type="nucleotide sequence ID" value="NZ_AOCG01000002.1"/>
</dbReference>
<dbReference type="PATRIC" id="fig|1265818.5.peg.303"/>
<dbReference type="InterPro" id="IPR036291">
    <property type="entry name" value="NAD(P)-bd_dom_sf"/>
</dbReference>
<protein>
    <submittedName>
        <fullName evidence="1">Putative dehydrogenase/reductase oxidoreductase</fullName>
    </submittedName>
</protein>
<keyword evidence="2" id="KW-1185">Reference proteome</keyword>